<keyword evidence="2" id="KW-1185">Reference proteome</keyword>
<keyword evidence="1" id="KW-0436">Ligase</keyword>
<accession>A0ACC1IWF7</accession>
<gene>
    <name evidence="1" type="primary">CDC53</name>
    <name evidence="1" type="ORF">LPJ66_000318</name>
</gene>
<evidence type="ECO:0000313" key="2">
    <source>
        <dbReference type="Proteomes" id="UP001150581"/>
    </source>
</evidence>
<dbReference type="Proteomes" id="UP001150581">
    <property type="component" value="Unassembled WGS sequence"/>
</dbReference>
<sequence length="803" mass="90734">MVETRSMVNALPPSGNHDAIWVYINNGLSRVLNNPADSLDNTGYINFYTAVYNYCTLVQNSVSDGFSYIPTDAGHGAPGTTSGRELYERLKVSIGVYMSQVVENSRLHTGDGLLTFYNEQWTKFGDSAKLIHNNFSYLNRHWINREQEDGNNVCDVSTLMFQLWRDQFFMQVRNTLLDSVFNLMTRIRNGQVADLNLVKSVVDSFVSLGNDETGVQSKKMEVYDKYFLKPFIEATAKYYRIESDRQLQEGTIIEYMVKVSARLHEEDDRAELYLHESSLTEFKDALNSVLITRVKDKLCAEFVTLLDSREKGDLKRLYTLMGRTGKGAGLDPLRDLFGSYVKSAGLEAVNQVSSATSAEGASSASNDARQFVLALLSVYDLYAELLHDSFNDDPGFSKSLDYACREFFNVNKMCPEEGSRAPQLLAQYCDTLLKKGSGNVRTAGAEIASDEDALEAQLSQAVSVYRFIKAPDVFQKFYAQHLARRLVYEQSVSSHGEETMISKLKEVSGVDFTSKLSRMFTDMTVSKEMSDEFKERCRETNFNLPFDLDMKILHTVSWPLNAPETKLVLPPQLSSVCDKYTHFYQAKHNRRKLNWMWQHSKAEIKMFFPKATGPAAKAGYIFMVSTYQLAILMLFNAESGPGTGYDSPSGPTLTLSQISQATGLDNSTITSEIDSICRARVLIGSNSDNEPTDDTTYKLNADFKSKRLRVNFAGAKKQEQKREITDTMRSINVDRMYTIQAAIVRIMKARKQLSHRQLVEDTISQIKLFQAPVADIKKGIDTLIDKEYLERSEGSRDVYNYLA</sequence>
<organism evidence="1 2">
    <name type="scientific">Kickxella alabastrina</name>
    <dbReference type="NCBI Taxonomy" id="61397"/>
    <lineage>
        <taxon>Eukaryota</taxon>
        <taxon>Fungi</taxon>
        <taxon>Fungi incertae sedis</taxon>
        <taxon>Zoopagomycota</taxon>
        <taxon>Kickxellomycotina</taxon>
        <taxon>Kickxellomycetes</taxon>
        <taxon>Kickxellales</taxon>
        <taxon>Kickxellaceae</taxon>
        <taxon>Kickxella</taxon>
    </lineage>
</organism>
<evidence type="ECO:0000313" key="1">
    <source>
        <dbReference type="EMBL" id="KAJ1902069.1"/>
    </source>
</evidence>
<proteinExistence type="predicted"/>
<dbReference type="EMBL" id="JANBPG010000007">
    <property type="protein sequence ID" value="KAJ1902069.1"/>
    <property type="molecule type" value="Genomic_DNA"/>
</dbReference>
<name>A0ACC1IWF7_9FUNG</name>
<protein>
    <submittedName>
        <fullName evidence="1">Ubiquitin ligase (Cullin) of SCF</fullName>
    </submittedName>
</protein>
<reference evidence="1" key="1">
    <citation type="submission" date="2022-07" db="EMBL/GenBank/DDBJ databases">
        <title>Phylogenomic reconstructions and comparative analyses of Kickxellomycotina fungi.</title>
        <authorList>
            <person name="Reynolds N.K."/>
            <person name="Stajich J.E."/>
            <person name="Barry K."/>
            <person name="Grigoriev I.V."/>
            <person name="Crous P."/>
            <person name="Smith M.E."/>
        </authorList>
    </citation>
    <scope>NUCLEOTIDE SEQUENCE</scope>
    <source>
        <strain evidence="1">Benny 63K</strain>
    </source>
</reference>
<comment type="caution">
    <text evidence="1">The sequence shown here is derived from an EMBL/GenBank/DDBJ whole genome shotgun (WGS) entry which is preliminary data.</text>
</comment>